<dbReference type="Proteomes" id="UP000814128">
    <property type="component" value="Unassembled WGS sequence"/>
</dbReference>
<keyword evidence="2" id="KW-1185">Reference proteome</keyword>
<gene>
    <name evidence="1" type="ORF">K488DRAFT_67344</name>
</gene>
<protein>
    <submittedName>
        <fullName evidence="1">Uncharacterized protein</fullName>
    </submittedName>
</protein>
<evidence type="ECO:0000313" key="1">
    <source>
        <dbReference type="EMBL" id="KAI0036710.1"/>
    </source>
</evidence>
<comment type="caution">
    <text evidence="1">The sequence shown here is derived from an EMBL/GenBank/DDBJ whole genome shotgun (WGS) entry which is preliminary data.</text>
</comment>
<evidence type="ECO:0000313" key="2">
    <source>
        <dbReference type="Proteomes" id="UP000814128"/>
    </source>
</evidence>
<organism evidence="1 2">
    <name type="scientific">Vararia minispora EC-137</name>
    <dbReference type="NCBI Taxonomy" id="1314806"/>
    <lineage>
        <taxon>Eukaryota</taxon>
        <taxon>Fungi</taxon>
        <taxon>Dikarya</taxon>
        <taxon>Basidiomycota</taxon>
        <taxon>Agaricomycotina</taxon>
        <taxon>Agaricomycetes</taxon>
        <taxon>Russulales</taxon>
        <taxon>Lachnocladiaceae</taxon>
        <taxon>Vararia</taxon>
    </lineage>
</organism>
<accession>A0ACB8QYH5</accession>
<sequence length="171" mass="19331">MAKRDVKQKTKRRIVQAPRITDNELMTKVTGRPDPHIVSKEEPPMLDRVDNANVNAWSWYYFADGLRELDIAKEKDHRGESKGLSNDTVKIAGVPPFSRSLVSTPSIEVLEKNQKGRDPQCPYETGGMNQIGHLIVASSPGWLVLAVLDLILGDNRDIHRHRFRMQPIARA</sequence>
<proteinExistence type="predicted"/>
<dbReference type="EMBL" id="MU273468">
    <property type="protein sequence ID" value="KAI0036710.1"/>
    <property type="molecule type" value="Genomic_DNA"/>
</dbReference>
<name>A0ACB8QYH5_9AGAM</name>
<reference evidence="1" key="2">
    <citation type="journal article" date="2022" name="New Phytol.">
        <title>Evolutionary transition to the ectomycorrhizal habit in the genomes of a hyperdiverse lineage of mushroom-forming fungi.</title>
        <authorList>
            <person name="Looney B."/>
            <person name="Miyauchi S."/>
            <person name="Morin E."/>
            <person name="Drula E."/>
            <person name="Courty P.E."/>
            <person name="Kohler A."/>
            <person name="Kuo A."/>
            <person name="LaButti K."/>
            <person name="Pangilinan J."/>
            <person name="Lipzen A."/>
            <person name="Riley R."/>
            <person name="Andreopoulos W."/>
            <person name="He G."/>
            <person name="Johnson J."/>
            <person name="Nolan M."/>
            <person name="Tritt A."/>
            <person name="Barry K.W."/>
            <person name="Grigoriev I.V."/>
            <person name="Nagy L.G."/>
            <person name="Hibbett D."/>
            <person name="Henrissat B."/>
            <person name="Matheny P.B."/>
            <person name="Labbe J."/>
            <person name="Martin F.M."/>
        </authorList>
    </citation>
    <scope>NUCLEOTIDE SEQUENCE</scope>
    <source>
        <strain evidence="1">EC-137</strain>
    </source>
</reference>
<reference evidence="1" key="1">
    <citation type="submission" date="2021-02" db="EMBL/GenBank/DDBJ databases">
        <authorList>
            <consortium name="DOE Joint Genome Institute"/>
            <person name="Ahrendt S."/>
            <person name="Looney B.P."/>
            <person name="Miyauchi S."/>
            <person name="Morin E."/>
            <person name="Drula E."/>
            <person name="Courty P.E."/>
            <person name="Chicoki N."/>
            <person name="Fauchery L."/>
            <person name="Kohler A."/>
            <person name="Kuo A."/>
            <person name="Labutti K."/>
            <person name="Pangilinan J."/>
            <person name="Lipzen A."/>
            <person name="Riley R."/>
            <person name="Andreopoulos W."/>
            <person name="He G."/>
            <person name="Johnson J."/>
            <person name="Barry K.W."/>
            <person name="Grigoriev I.V."/>
            <person name="Nagy L."/>
            <person name="Hibbett D."/>
            <person name="Henrissat B."/>
            <person name="Matheny P.B."/>
            <person name="Labbe J."/>
            <person name="Martin F."/>
        </authorList>
    </citation>
    <scope>NUCLEOTIDE SEQUENCE</scope>
    <source>
        <strain evidence="1">EC-137</strain>
    </source>
</reference>